<reference evidence="2 3" key="1">
    <citation type="journal article" date="2018" name="Mol. Biol. Evol.">
        <title>Analysis of the draft genome of the red seaweed Gracilariopsis chorda provides insights into genome size evolution in Rhodophyta.</title>
        <authorList>
            <person name="Lee J."/>
            <person name="Yang E.C."/>
            <person name="Graf L."/>
            <person name="Yang J.H."/>
            <person name="Qiu H."/>
            <person name="Zel Zion U."/>
            <person name="Chan C.X."/>
            <person name="Stephens T.G."/>
            <person name="Weber A.P.M."/>
            <person name="Boo G.H."/>
            <person name="Boo S.M."/>
            <person name="Kim K.M."/>
            <person name="Shin Y."/>
            <person name="Jung M."/>
            <person name="Lee S.J."/>
            <person name="Yim H.S."/>
            <person name="Lee J.H."/>
            <person name="Bhattacharya D."/>
            <person name="Yoon H.S."/>
        </authorList>
    </citation>
    <scope>NUCLEOTIDE SEQUENCE [LARGE SCALE GENOMIC DNA]</scope>
    <source>
        <strain evidence="2 3">SKKU-2015</strain>
        <tissue evidence="2">Whole body</tissue>
    </source>
</reference>
<gene>
    <name evidence="2" type="ORF">BWQ96_06596</name>
</gene>
<feature type="chain" id="PRO_5016144856" evidence="1">
    <location>
        <begin position="21"/>
        <end position="219"/>
    </location>
</feature>
<sequence length="219" mass="23880">MDLYAAVILVFLLTASSVHAVSVSLASVRGNFLPRIPIRTQRTRMEPCSIVNSHPAVGSFSESFETFSVLTTCATNNDGFITHFAGNYSLESSALVCDESPLISYNYSGSTNRTLDNNPALCGPDTCVVVFSESDTVSLSAAIRKDEVETLRNQSISIPFIETKVFFEFDGLLEEFAMNLLEAYSKAVTDSLVLRSKTLLGAKSDLCPFPERNSCVCRS</sequence>
<dbReference type="AlphaFoldDB" id="A0A2V3INK4"/>
<keyword evidence="3" id="KW-1185">Reference proteome</keyword>
<evidence type="ECO:0000313" key="3">
    <source>
        <dbReference type="Proteomes" id="UP000247409"/>
    </source>
</evidence>
<dbReference type="EMBL" id="NBIV01000116">
    <property type="protein sequence ID" value="PXF43637.1"/>
    <property type="molecule type" value="Genomic_DNA"/>
</dbReference>
<evidence type="ECO:0000256" key="1">
    <source>
        <dbReference type="SAM" id="SignalP"/>
    </source>
</evidence>
<accession>A0A2V3INK4</accession>
<feature type="signal peptide" evidence="1">
    <location>
        <begin position="1"/>
        <end position="20"/>
    </location>
</feature>
<proteinExistence type="predicted"/>
<name>A0A2V3INK4_9FLOR</name>
<comment type="caution">
    <text evidence="2">The sequence shown here is derived from an EMBL/GenBank/DDBJ whole genome shotgun (WGS) entry which is preliminary data.</text>
</comment>
<keyword evidence="1" id="KW-0732">Signal</keyword>
<organism evidence="2 3">
    <name type="scientific">Gracilariopsis chorda</name>
    <dbReference type="NCBI Taxonomy" id="448386"/>
    <lineage>
        <taxon>Eukaryota</taxon>
        <taxon>Rhodophyta</taxon>
        <taxon>Florideophyceae</taxon>
        <taxon>Rhodymeniophycidae</taxon>
        <taxon>Gracilariales</taxon>
        <taxon>Gracilariaceae</taxon>
        <taxon>Gracilariopsis</taxon>
    </lineage>
</organism>
<dbReference type="Proteomes" id="UP000247409">
    <property type="component" value="Unassembled WGS sequence"/>
</dbReference>
<protein>
    <submittedName>
        <fullName evidence="2">Uncharacterized protein</fullName>
    </submittedName>
</protein>
<evidence type="ECO:0000313" key="2">
    <source>
        <dbReference type="EMBL" id="PXF43637.1"/>
    </source>
</evidence>